<accession>A0ACB9ZMF5</accession>
<sequence length="183" mass="21467">MEYFYCKEGYVEMIVTKSKLLKNANEVYTIGAYRLFKEQFMKFPEYCQGLVKEGYYWLWCLEERKMLRKFSNLISTSELNINDWECVEEGFRMMKDKIASEVGPYYVNNSDNEVVSSNIKDPVRSCTKGECNIRKKNIVEIKCNQARGKRKSALTHASRIKAAFMCMTNVYVNVTVRHLYDSA</sequence>
<reference evidence="2" key="1">
    <citation type="journal article" date="2023" name="Nat. Plants">
        <title>Single-cell RNA sequencing provides a high-resolution roadmap for understanding the multicellular compartmentation of specialized metabolism.</title>
        <authorList>
            <person name="Sun S."/>
            <person name="Shen X."/>
            <person name="Li Y."/>
            <person name="Li Y."/>
            <person name="Wang S."/>
            <person name="Li R."/>
            <person name="Zhang H."/>
            <person name="Shen G."/>
            <person name="Guo B."/>
            <person name="Wei J."/>
            <person name="Xu J."/>
            <person name="St-Pierre B."/>
            <person name="Chen S."/>
            <person name="Sun C."/>
        </authorList>
    </citation>
    <scope>NUCLEOTIDE SEQUENCE [LARGE SCALE GENOMIC DNA]</scope>
</reference>
<dbReference type="Proteomes" id="UP001060085">
    <property type="component" value="Linkage Group LG08"/>
</dbReference>
<protein>
    <submittedName>
        <fullName evidence="1">Uncharacterized protein</fullName>
    </submittedName>
</protein>
<evidence type="ECO:0000313" key="1">
    <source>
        <dbReference type="EMBL" id="KAI5648785.1"/>
    </source>
</evidence>
<proteinExistence type="predicted"/>
<keyword evidence="2" id="KW-1185">Reference proteome</keyword>
<evidence type="ECO:0000313" key="2">
    <source>
        <dbReference type="Proteomes" id="UP001060085"/>
    </source>
</evidence>
<organism evidence="1 2">
    <name type="scientific">Catharanthus roseus</name>
    <name type="common">Madagascar periwinkle</name>
    <name type="synonym">Vinca rosea</name>
    <dbReference type="NCBI Taxonomy" id="4058"/>
    <lineage>
        <taxon>Eukaryota</taxon>
        <taxon>Viridiplantae</taxon>
        <taxon>Streptophyta</taxon>
        <taxon>Embryophyta</taxon>
        <taxon>Tracheophyta</taxon>
        <taxon>Spermatophyta</taxon>
        <taxon>Magnoliopsida</taxon>
        <taxon>eudicotyledons</taxon>
        <taxon>Gunneridae</taxon>
        <taxon>Pentapetalae</taxon>
        <taxon>asterids</taxon>
        <taxon>lamiids</taxon>
        <taxon>Gentianales</taxon>
        <taxon>Apocynaceae</taxon>
        <taxon>Rauvolfioideae</taxon>
        <taxon>Vinceae</taxon>
        <taxon>Catharanthinae</taxon>
        <taxon>Catharanthus</taxon>
    </lineage>
</organism>
<name>A0ACB9ZMF5_CATRO</name>
<dbReference type="EMBL" id="CM044708">
    <property type="protein sequence ID" value="KAI5648785.1"/>
    <property type="molecule type" value="Genomic_DNA"/>
</dbReference>
<comment type="caution">
    <text evidence="1">The sequence shown here is derived from an EMBL/GenBank/DDBJ whole genome shotgun (WGS) entry which is preliminary data.</text>
</comment>
<gene>
    <name evidence="1" type="ORF">M9H77_34790</name>
</gene>